<dbReference type="Pfam" id="PF13561">
    <property type="entry name" value="adh_short_C2"/>
    <property type="match status" value="2"/>
</dbReference>
<dbReference type="Proteomes" id="UP000534306">
    <property type="component" value="Unassembled WGS sequence"/>
</dbReference>
<reference evidence="3 6" key="2">
    <citation type="submission" date="2020-08" db="EMBL/GenBank/DDBJ databases">
        <title>Sequencing the genomes of 1000 actinobacteria strains.</title>
        <authorList>
            <person name="Klenk H.-P."/>
        </authorList>
    </citation>
    <scope>NUCLEOTIDE SEQUENCE [LARGE SCALE GENOMIC DNA]</scope>
    <source>
        <strain evidence="3 6">DSM 15626</strain>
    </source>
</reference>
<evidence type="ECO:0000313" key="3">
    <source>
        <dbReference type="EMBL" id="MBB6567711.1"/>
    </source>
</evidence>
<dbReference type="InterPro" id="IPR036291">
    <property type="entry name" value="NAD(P)-bd_dom_sf"/>
</dbReference>
<keyword evidence="2" id="KW-0560">Oxidoreductase</keyword>
<organism evidence="4 5">
    <name type="scientific">Kribbella sandramycini</name>
    <dbReference type="NCBI Taxonomy" id="60450"/>
    <lineage>
        <taxon>Bacteria</taxon>
        <taxon>Bacillati</taxon>
        <taxon>Actinomycetota</taxon>
        <taxon>Actinomycetes</taxon>
        <taxon>Propionibacteriales</taxon>
        <taxon>Kribbellaceae</taxon>
        <taxon>Kribbella</taxon>
    </lineage>
</organism>
<dbReference type="InterPro" id="IPR002347">
    <property type="entry name" value="SDR_fam"/>
</dbReference>
<keyword evidence="5" id="KW-1185">Reference proteome</keyword>
<dbReference type="PANTHER" id="PTHR43008">
    <property type="entry name" value="BENZIL REDUCTASE"/>
    <property type="match status" value="1"/>
</dbReference>
<dbReference type="NCBIfam" id="NF005395">
    <property type="entry name" value="PRK06940.1"/>
    <property type="match status" value="1"/>
</dbReference>
<reference evidence="4 5" key="1">
    <citation type="submission" date="2020-05" db="EMBL/GenBank/DDBJ databases">
        <title>Genome sequence of Kribbella sandramycini ATCC 39419.</title>
        <authorList>
            <person name="Maclea K.S."/>
            <person name="Fair J.L."/>
        </authorList>
    </citation>
    <scope>NUCLEOTIDE SEQUENCE [LARGE SCALE GENOMIC DNA]</scope>
    <source>
        <strain evidence="4 5">ATCC 39419</strain>
    </source>
</reference>
<dbReference type="RefSeq" id="WP_171671508.1">
    <property type="nucleotide sequence ID" value="NZ_BAAAGT010000003.1"/>
</dbReference>
<evidence type="ECO:0000256" key="1">
    <source>
        <dbReference type="ARBA" id="ARBA00006484"/>
    </source>
</evidence>
<sequence>MTQDSVVVVIGVGGMGISIARRQGVGRTLLLADFNDQTLKAAAEVLRAEGYDVSTRTVDVSSRASVVELAEQAVALGPVLQVVHTAGLSPEQAAPAAILAVDLLGVALVLEEFGRIIEPGGAGVVIASLAGYMAAPLDAEQEQALVRAKTDDLLSLPFVASVADGASGYGLAKRANQLRVQAASVVWGERGARVNSISPGIISTAMSQQELSGPAGGFMRTMIDGSAAKRLGTPADITEAAAFLLGSSATYLSGVDLLVDGGVLAAVRSGAIELPY</sequence>
<dbReference type="Proteomes" id="UP000553957">
    <property type="component" value="Unassembled WGS sequence"/>
</dbReference>
<name>A0A7Y4KVW4_9ACTN</name>
<dbReference type="EMBL" id="JACHKF010000001">
    <property type="protein sequence ID" value="MBB6567711.1"/>
    <property type="molecule type" value="Genomic_DNA"/>
</dbReference>
<protein>
    <submittedName>
        <fullName evidence="3">NAD(P)-dependent dehydrogenase (Short-subunit alcohol dehydrogenase family)</fullName>
    </submittedName>
    <submittedName>
        <fullName evidence="4">SDR family oxidoreductase</fullName>
    </submittedName>
</protein>
<accession>A0A7Y4KVW4</accession>
<dbReference type="PANTHER" id="PTHR43008:SF4">
    <property type="entry name" value="CHAIN DEHYDROGENASE, PUTATIVE (AFU_ORTHOLOGUE AFUA_4G08710)-RELATED"/>
    <property type="match status" value="1"/>
</dbReference>
<evidence type="ECO:0000256" key="2">
    <source>
        <dbReference type="ARBA" id="ARBA00023002"/>
    </source>
</evidence>
<dbReference type="Gene3D" id="3.40.50.720">
    <property type="entry name" value="NAD(P)-binding Rossmann-like Domain"/>
    <property type="match status" value="1"/>
</dbReference>
<proteinExistence type="inferred from homology"/>
<gene>
    <name evidence="3" type="ORF">HNR71_003348</name>
    <name evidence="4" type="ORF">HPO96_05475</name>
</gene>
<dbReference type="PRINTS" id="PR00081">
    <property type="entry name" value="GDHRDH"/>
</dbReference>
<dbReference type="AlphaFoldDB" id="A0A7Y4KVW4"/>
<dbReference type="EMBL" id="JABJRC010000001">
    <property type="protein sequence ID" value="NOL39689.1"/>
    <property type="molecule type" value="Genomic_DNA"/>
</dbReference>
<comment type="similarity">
    <text evidence="1">Belongs to the short-chain dehydrogenases/reductases (SDR) family.</text>
</comment>
<comment type="caution">
    <text evidence="4">The sequence shown here is derived from an EMBL/GenBank/DDBJ whole genome shotgun (WGS) entry which is preliminary data.</text>
</comment>
<evidence type="ECO:0000313" key="5">
    <source>
        <dbReference type="Proteomes" id="UP000534306"/>
    </source>
</evidence>
<evidence type="ECO:0000313" key="4">
    <source>
        <dbReference type="EMBL" id="NOL39689.1"/>
    </source>
</evidence>
<dbReference type="SUPFAM" id="SSF51735">
    <property type="entry name" value="NAD(P)-binding Rossmann-fold domains"/>
    <property type="match status" value="1"/>
</dbReference>
<evidence type="ECO:0000313" key="6">
    <source>
        <dbReference type="Proteomes" id="UP000553957"/>
    </source>
</evidence>
<dbReference type="GO" id="GO:0050664">
    <property type="term" value="F:oxidoreductase activity, acting on NAD(P)H, oxygen as acceptor"/>
    <property type="evidence" value="ECO:0007669"/>
    <property type="project" value="TreeGrafter"/>
</dbReference>